<dbReference type="InterPro" id="IPR028946">
    <property type="entry name" value="Ntox44"/>
</dbReference>
<comment type="caution">
    <text evidence="2">The sequence shown here is derived from an EMBL/GenBank/DDBJ whole genome shotgun (WGS) entry which is preliminary data.</text>
</comment>
<protein>
    <recommendedName>
        <fullName evidence="1">Bacterial toxin 44 domain-containing protein</fullName>
    </recommendedName>
</protein>
<evidence type="ECO:0000313" key="2">
    <source>
        <dbReference type="EMBL" id="TJY63552.1"/>
    </source>
</evidence>
<dbReference type="Proteomes" id="UP000309872">
    <property type="component" value="Unassembled WGS sequence"/>
</dbReference>
<dbReference type="Gene3D" id="2.180.10.10">
    <property type="entry name" value="RHS repeat-associated core"/>
    <property type="match status" value="1"/>
</dbReference>
<dbReference type="EMBL" id="SUKA01000006">
    <property type="protein sequence ID" value="TJY63552.1"/>
    <property type="molecule type" value="Genomic_DNA"/>
</dbReference>
<feature type="domain" description="Bacterial toxin 44" evidence="1">
    <location>
        <begin position="335"/>
        <end position="456"/>
    </location>
</feature>
<keyword evidence="3" id="KW-1185">Reference proteome</keyword>
<dbReference type="InterPro" id="IPR022385">
    <property type="entry name" value="Rhs_assc_core"/>
</dbReference>
<dbReference type="AlphaFoldDB" id="A0A4U0H053"/>
<evidence type="ECO:0000313" key="3">
    <source>
        <dbReference type="Proteomes" id="UP000309872"/>
    </source>
</evidence>
<evidence type="ECO:0000259" key="1">
    <source>
        <dbReference type="Pfam" id="PF15607"/>
    </source>
</evidence>
<dbReference type="RefSeq" id="WP_136822226.1">
    <property type="nucleotide sequence ID" value="NZ_BMJX01000006.1"/>
</dbReference>
<name>A0A4U0H053_9SPHI</name>
<accession>A0A4U0H053</accession>
<proteinExistence type="predicted"/>
<dbReference type="PANTHER" id="PTHR32305:SF15">
    <property type="entry name" value="PROTEIN RHSA-RELATED"/>
    <property type="match status" value="1"/>
</dbReference>
<organism evidence="2 3">
    <name type="scientific">Sphingobacterium alkalisoli</name>
    <dbReference type="NCBI Taxonomy" id="1874115"/>
    <lineage>
        <taxon>Bacteria</taxon>
        <taxon>Pseudomonadati</taxon>
        <taxon>Bacteroidota</taxon>
        <taxon>Sphingobacteriia</taxon>
        <taxon>Sphingobacteriales</taxon>
        <taxon>Sphingobacteriaceae</taxon>
        <taxon>Sphingobacterium</taxon>
    </lineage>
</organism>
<dbReference type="InterPro" id="IPR050708">
    <property type="entry name" value="T6SS_VgrG/RHS"/>
</dbReference>
<sequence length="459" mass="51315">MGNIDTLRRSSGSTGWHNHFKYSYTGNRLNGVADAGTAARSNTFTYDANGNAVTNSRLGITNIEYNYLNLPRKFVKGAQQLLYTYDATGRKLTKQLGTGVTQYVDGIQYKNGVLEFIQTEEGRILPNGSSFIYEYFLKDHLGNTRAIIDHTGAVKQIQDYYAFGMEMNTGAGLNSAINLYKYSGKEKQTEIGLDQLDFGARFYDAEIGRWSVLDPLAEEMRRHSPYNYSFNNPLRFIDPDGMGPESIHLDKYGNVLGNFDDGDDGVYVHEAAKTLDGFLQGGWMKDYDRLTNTSAGGKKIGEIGGEINVDEIYANVLDKNTSEANDIISPFEFRDRVRNRGVWDFKSNKGTIFGLGNDGKTQFVYQGIKMESQDIGNHHFGAVGKAYGLFSDELMLRQAGDAQMAAGTSQVQWQKSTRRIITDGSGGVVVQKSLITPYGDDPRDQKWIKAGFRYYEKKK</sequence>
<dbReference type="Pfam" id="PF15607">
    <property type="entry name" value="Ntox44"/>
    <property type="match status" value="1"/>
</dbReference>
<dbReference type="PANTHER" id="PTHR32305">
    <property type="match status" value="1"/>
</dbReference>
<gene>
    <name evidence="2" type="ORF">FAZ19_18415</name>
</gene>
<dbReference type="OrthoDB" id="2972467at2"/>
<dbReference type="NCBIfam" id="TIGR03696">
    <property type="entry name" value="Rhs_assc_core"/>
    <property type="match status" value="1"/>
</dbReference>
<reference evidence="2 3" key="1">
    <citation type="submission" date="2019-04" db="EMBL/GenBank/DDBJ databases">
        <title>Sphingobacterium olei sp. nov., isolated from oil-contaminated soil.</title>
        <authorList>
            <person name="Liu B."/>
        </authorList>
    </citation>
    <scope>NUCLEOTIDE SEQUENCE [LARGE SCALE GENOMIC DNA]</scope>
    <source>
        <strain evidence="2 3">Y3L14</strain>
    </source>
</reference>